<organism evidence="5 6">
    <name type="scientific">Haematococcus lacustris</name>
    <name type="common">Green alga</name>
    <name type="synonym">Haematococcus pluvialis</name>
    <dbReference type="NCBI Taxonomy" id="44745"/>
    <lineage>
        <taxon>Eukaryota</taxon>
        <taxon>Viridiplantae</taxon>
        <taxon>Chlorophyta</taxon>
        <taxon>core chlorophytes</taxon>
        <taxon>Chlorophyceae</taxon>
        <taxon>CS clade</taxon>
        <taxon>Chlamydomonadales</taxon>
        <taxon>Haematococcaceae</taxon>
        <taxon>Haematococcus</taxon>
    </lineage>
</organism>
<dbReference type="CDD" id="cd04301">
    <property type="entry name" value="NAT_SF"/>
    <property type="match status" value="1"/>
</dbReference>
<protein>
    <submittedName>
        <fullName evidence="5">N-acetyltransferase domain-containing protein</fullName>
    </submittedName>
</protein>
<feature type="transmembrane region" description="Helical" evidence="3">
    <location>
        <begin position="86"/>
        <end position="104"/>
    </location>
</feature>
<feature type="non-terminal residue" evidence="5">
    <location>
        <position position="1"/>
    </location>
</feature>
<feature type="compositionally biased region" description="Low complexity" evidence="2">
    <location>
        <begin position="21"/>
        <end position="33"/>
    </location>
</feature>
<evidence type="ECO:0000256" key="3">
    <source>
        <dbReference type="SAM" id="Phobius"/>
    </source>
</evidence>
<dbReference type="SUPFAM" id="SSF55729">
    <property type="entry name" value="Acyl-CoA N-acyltransferases (Nat)"/>
    <property type="match status" value="1"/>
</dbReference>
<dbReference type="Proteomes" id="UP000485058">
    <property type="component" value="Unassembled WGS sequence"/>
</dbReference>
<accession>A0A699ZED5</accession>
<evidence type="ECO:0000259" key="4">
    <source>
        <dbReference type="PROSITE" id="PS51186"/>
    </source>
</evidence>
<name>A0A699ZED5_HAELA</name>
<dbReference type="GO" id="GO:0008080">
    <property type="term" value="F:N-acetyltransferase activity"/>
    <property type="evidence" value="ECO:0007669"/>
    <property type="project" value="InterPro"/>
</dbReference>
<proteinExistence type="predicted"/>
<keyword evidence="3" id="KW-0812">Transmembrane</keyword>
<reference evidence="5 6" key="1">
    <citation type="submission" date="2020-02" db="EMBL/GenBank/DDBJ databases">
        <title>Draft genome sequence of Haematococcus lacustris strain NIES-144.</title>
        <authorList>
            <person name="Morimoto D."/>
            <person name="Nakagawa S."/>
            <person name="Yoshida T."/>
            <person name="Sawayama S."/>
        </authorList>
    </citation>
    <scope>NUCLEOTIDE SEQUENCE [LARGE SCALE GENOMIC DNA]</scope>
    <source>
        <strain evidence="5 6">NIES-144</strain>
    </source>
</reference>
<dbReference type="InterPro" id="IPR000182">
    <property type="entry name" value="GNAT_dom"/>
</dbReference>
<keyword evidence="3" id="KW-0472">Membrane</keyword>
<dbReference type="PANTHER" id="PTHR13947">
    <property type="entry name" value="GNAT FAMILY N-ACETYLTRANSFERASE"/>
    <property type="match status" value="1"/>
</dbReference>
<sequence length="270" mass="29853">MATVEAVAVTEPAVRTDEVSAEAAPASQADSAAPPRPRVARPKPEVVIREFKEDDQQVLYDMWVEGFEETIMEGALAYQRKPLTRMLVVTCVVIAAACRLLGYLGALPSLGLAFGITFAYFAFPPLMFNYSMRKMKQMFKNSDMHDIQKNWASHSNRAFWVAQVGDKVVGATGLHLGPKDYPGLSADKADVKDNDAFIFRMTTSRTLRRSGVGSKLLTAAEELARAKGFRRVQLITAFPPAIHFYHKNGYNTIKKLPFGSLTGACMEKLL</sequence>
<feature type="transmembrane region" description="Helical" evidence="3">
    <location>
        <begin position="110"/>
        <end position="130"/>
    </location>
</feature>
<evidence type="ECO:0000256" key="2">
    <source>
        <dbReference type="SAM" id="MobiDB-lite"/>
    </source>
</evidence>
<dbReference type="EMBL" id="BLLF01001647">
    <property type="protein sequence ID" value="GFH20501.1"/>
    <property type="molecule type" value="Genomic_DNA"/>
</dbReference>
<feature type="domain" description="N-acetyltransferase" evidence="4">
    <location>
        <begin position="118"/>
        <end position="270"/>
    </location>
</feature>
<dbReference type="Pfam" id="PF00583">
    <property type="entry name" value="Acetyltransf_1"/>
    <property type="match status" value="1"/>
</dbReference>
<dbReference type="InterPro" id="IPR050769">
    <property type="entry name" value="NAT_camello-type"/>
</dbReference>
<comment type="caution">
    <text evidence="5">The sequence shown here is derived from an EMBL/GenBank/DDBJ whole genome shotgun (WGS) entry which is preliminary data.</text>
</comment>
<keyword evidence="3" id="KW-1133">Transmembrane helix</keyword>
<dbReference type="PANTHER" id="PTHR13947:SF37">
    <property type="entry name" value="LD18367P"/>
    <property type="match status" value="1"/>
</dbReference>
<keyword evidence="6" id="KW-1185">Reference proteome</keyword>
<evidence type="ECO:0000313" key="6">
    <source>
        <dbReference type="Proteomes" id="UP000485058"/>
    </source>
</evidence>
<dbReference type="InterPro" id="IPR016181">
    <property type="entry name" value="Acyl_CoA_acyltransferase"/>
</dbReference>
<dbReference type="Gene3D" id="3.40.630.30">
    <property type="match status" value="1"/>
</dbReference>
<gene>
    <name evidence="5" type="ORF">HaLaN_17633</name>
</gene>
<dbReference type="AlphaFoldDB" id="A0A699ZED5"/>
<feature type="region of interest" description="Disordered" evidence="2">
    <location>
        <begin position="15"/>
        <end position="41"/>
    </location>
</feature>
<keyword evidence="1 5" id="KW-0808">Transferase</keyword>
<evidence type="ECO:0000313" key="5">
    <source>
        <dbReference type="EMBL" id="GFH20501.1"/>
    </source>
</evidence>
<dbReference type="PROSITE" id="PS51186">
    <property type="entry name" value="GNAT"/>
    <property type="match status" value="1"/>
</dbReference>
<evidence type="ECO:0000256" key="1">
    <source>
        <dbReference type="ARBA" id="ARBA00022679"/>
    </source>
</evidence>